<evidence type="ECO:0000313" key="4">
    <source>
        <dbReference type="Proteomes" id="UP000012283"/>
    </source>
</evidence>
<dbReference type="eggNOG" id="COG1846">
    <property type="taxonomic scope" value="Bacteria"/>
</dbReference>
<dbReference type="PROSITE" id="PS50995">
    <property type="entry name" value="HTH_MARR_2"/>
    <property type="match status" value="1"/>
</dbReference>
<keyword evidence="1" id="KW-0238">DNA-binding</keyword>
<name>N4WKT0_9BACI</name>
<dbReference type="Pfam" id="PF01047">
    <property type="entry name" value="MarR"/>
    <property type="match status" value="1"/>
</dbReference>
<dbReference type="GO" id="GO:0006950">
    <property type="term" value="P:response to stress"/>
    <property type="evidence" value="ECO:0007669"/>
    <property type="project" value="TreeGrafter"/>
</dbReference>
<dbReference type="InterPro" id="IPR000835">
    <property type="entry name" value="HTH_MarR-typ"/>
</dbReference>
<dbReference type="SMART" id="SM00347">
    <property type="entry name" value="HTH_MARR"/>
    <property type="match status" value="1"/>
</dbReference>
<dbReference type="PATRIC" id="fig|1308866.3.peg.1773"/>
<dbReference type="GO" id="GO:0003700">
    <property type="term" value="F:DNA-binding transcription factor activity"/>
    <property type="evidence" value="ECO:0007669"/>
    <property type="project" value="InterPro"/>
</dbReference>
<reference evidence="3 4" key="1">
    <citation type="submission" date="2013-03" db="EMBL/GenBank/DDBJ databases">
        <title>Draft genome sequence of Gracibacillus halophilus YIM-C55.5, a moderately halophilic and thermophilic organism from the Xiaochaidamu salt lake.</title>
        <authorList>
            <person name="Sugumar T."/>
            <person name="Polireddy D.R."/>
            <person name="Antony A."/>
            <person name="Madhava Y.R."/>
            <person name="Sivakumar N."/>
        </authorList>
    </citation>
    <scope>NUCLEOTIDE SEQUENCE [LARGE SCALE GENOMIC DNA]</scope>
    <source>
        <strain evidence="3 4">YIM-C55.5</strain>
    </source>
</reference>
<dbReference type="PANTHER" id="PTHR33164">
    <property type="entry name" value="TRANSCRIPTIONAL REGULATOR, MARR FAMILY"/>
    <property type="match status" value="1"/>
</dbReference>
<dbReference type="GO" id="GO:0003677">
    <property type="term" value="F:DNA binding"/>
    <property type="evidence" value="ECO:0007669"/>
    <property type="project" value="UniProtKB-KW"/>
</dbReference>
<dbReference type="EMBL" id="APML01000030">
    <property type="protein sequence ID" value="ENH96777.1"/>
    <property type="molecule type" value="Genomic_DNA"/>
</dbReference>
<dbReference type="InterPro" id="IPR036388">
    <property type="entry name" value="WH-like_DNA-bd_sf"/>
</dbReference>
<protein>
    <submittedName>
        <fullName evidence="3">MarR family transcriptional regulator</fullName>
    </submittedName>
</protein>
<organism evidence="3 4">
    <name type="scientific">Gracilibacillus halophilus YIM-C55.5</name>
    <dbReference type="NCBI Taxonomy" id="1308866"/>
    <lineage>
        <taxon>Bacteria</taxon>
        <taxon>Bacillati</taxon>
        <taxon>Bacillota</taxon>
        <taxon>Bacilli</taxon>
        <taxon>Bacillales</taxon>
        <taxon>Bacillaceae</taxon>
        <taxon>Gracilibacillus</taxon>
    </lineage>
</organism>
<evidence type="ECO:0000313" key="3">
    <source>
        <dbReference type="EMBL" id="ENH96777.1"/>
    </source>
</evidence>
<accession>N4WKT0</accession>
<evidence type="ECO:0000256" key="1">
    <source>
        <dbReference type="ARBA" id="ARBA00023125"/>
    </source>
</evidence>
<dbReference type="AlphaFoldDB" id="N4WKT0"/>
<comment type="caution">
    <text evidence="3">The sequence shown here is derived from an EMBL/GenBank/DDBJ whole genome shotgun (WGS) entry which is preliminary data.</text>
</comment>
<dbReference type="Gene3D" id="1.10.10.10">
    <property type="entry name" value="Winged helix-like DNA-binding domain superfamily/Winged helix DNA-binding domain"/>
    <property type="match status" value="1"/>
</dbReference>
<dbReference type="OrthoDB" id="3254893at2"/>
<keyword evidence="4" id="KW-1185">Reference proteome</keyword>
<dbReference type="Proteomes" id="UP000012283">
    <property type="component" value="Unassembled WGS sequence"/>
</dbReference>
<sequence>MNHSEQDINELVAKLLFIMPLLPKKLIGRPPEIKDEELHPTHFHILHLIENNGSLRMNEIAQKLSIKKSNVTPLIHKLTERNFIVRKKSEEDRRVTYIQLSDEGETFLAEKKAYLQKCVKQQLGKLNDEEKTTLYRAIIDLEGVLSKIDDE</sequence>
<dbReference type="InterPro" id="IPR036390">
    <property type="entry name" value="WH_DNA-bd_sf"/>
</dbReference>
<feature type="domain" description="HTH marR-type" evidence="2">
    <location>
        <begin position="8"/>
        <end position="143"/>
    </location>
</feature>
<dbReference type="InterPro" id="IPR039422">
    <property type="entry name" value="MarR/SlyA-like"/>
</dbReference>
<proteinExistence type="predicted"/>
<dbReference type="PRINTS" id="PR00598">
    <property type="entry name" value="HTHMARR"/>
</dbReference>
<dbReference type="RefSeq" id="WP_003468488.1">
    <property type="nucleotide sequence ID" value="NZ_APML01000030.1"/>
</dbReference>
<evidence type="ECO:0000259" key="2">
    <source>
        <dbReference type="PROSITE" id="PS50995"/>
    </source>
</evidence>
<dbReference type="PANTHER" id="PTHR33164:SF43">
    <property type="entry name" value="HTH-TYPE TRANSCRIPTIONAL REPRESSOR YETL"/>
    <property type="match status" value="1"/>
</dbReference>
<dbReference type="STRING" id="1308866.J416_08759"/>
<dbReference type="SUPFAM" id="SSF46785">
    <property type="entry name" value="Winged helix' DNA-binding domain"/>
    <property type="match status" value="1"/>
</dbReference>
<gene>
    <name evidence="3" type="ORF">J416_08759</name>
</gene>